<dbReference type="Proteomes" id="UP000253551">
    <property type="component" value="Unassembled WGS sequence"/>
</dbReference>
<evidence type="ECO:0000256" key="1">
    <source>
        <dbReference type="ARBA" id="ARBA00006192"/>
    </source>
</evidence>
<keyword evidence="2" id="KW-0677">Repeat</keyword>
<dbReference type="STRING" id="4846.A0A367IT56"/>
<proteinExistence type="inferred from homology"/>
<dbReference type="Pfam" id="PF01535">
    <property type="entry name" value="PPR"/>
    <property type="match status" value="2"/>
</dbReference>
<organism evidence="8 9">
    <name type="scientific">Rhizopus stolonifer</name>
    <name type="common">Rhizopus nigricans</name>
    <dbReference type="NCBI Taxonomy" id="4846"/>
    <lineage>
        <taxon>Eukaryota</taxon>
        <taxon>Fungi</taxon>
        <taxon>Fungi incertae sedis</taxon>
        <taxon>Mucoromycota</taxon>
        <taxon>Mucoromycotina</taxon>
        <taxon>Mucoromycetes</taxon>
        <taxon>Mucorales</taxon>
        <taxon>Mucorineae</taxon>
        <taxon>Rhizopodaceae</taxon>
        <taxon>Rhizopus</taxon>
    </lineage>
</organism>
<keyword evidence="9" id="KW-1185">Reference proteome</keyword>
<name>A0A367IT56_RHIST</name>
<feature type="compositionally biased region" description="Low complexity" evidence="6">
    <location>
        <begin position="27"/>
        <end position="40"/>
    </location>
</feature>
<dbReference type="InterPro" id="IPR002885">
    <property type="entry name" value="PPR_rpt"/>
</dbReference>
<accession>A0A367IT56</accession>
<evidence type="ECO:0000259" key="7">
    <source>
        <dbReference type="Pfam" id="PF17177"/>
    </source>
</evidence>
<feature type="repeat" description="PPR" evidence="5">
    <location>
        <begin position="347"/>
        <end position="381"/>
    </location>
</feature>
<dbReference type="InterPro" id="IPR011990">
    <property type="entry name" value="TPR-like_helical_dom_sf"/>
</dbReference>
<dbReference type="Pfam" id="PF17177">
    <property type="entry name" value="PPR_long"/>
    <property type="match status" value="1"/>
</dbReference>
<evidence type="ECO:0000256" key="2">
    <source>
        <dbReference type="ARBA" id="ARBA00022737"/>
    </source>
</evidence>
<evidence type="ECO:0000256" key="6">
    <source>
        <dbReference type="SAM" id="MobiDB-lite"/>
    </source>
</evidence>
<reference evidence="8 9" key="1">
    <citation type="journal article" date="2018" name="G3 (Bethesda)">
        <title>Phylogenetic and Phylogenomic Definition of Rhizopus Species.</title>
        <authorList>
            <person name="Gryganskyi A.P."/>
            <person name="Golan J."/>
            <person name="Dolatabadi S."/>
            <person name="Mondo S."/>
            <person name="Robb S."/>
            <person name="Idnurm A."/>
            <person name="Muszewska A."/>
            <person name="Steczkiewicz K."/>
            <person name="Masonjones S."/>
            <person name="Liao H.L."/>
            <person name="Gajdeczka M.T."/>
            <person name="Anike F."/>
            <person name="Vuek A."/>
            <person name="Anishchenko I.M."/>
            <person name="Voigt K."/>
            <person name="de Hoog G.S."/>
            <person name="Smith M.E."/>
            <person name="Heitman J."/>
            <person name="Vilgalys R."/>
            <person name="Stajich J.E."/>
        </authorList>
    </citation>
    <scope>NUCLEOTIDE SEQUENCE [LARGE SCALE GENOMIC DNA]</scope>
    <source>
        <strain evidence="8 9">LSU 92-RS-03</strain>
    </source>
</reference>
<feature type="region of interest" description="Disordered" evidence="6">
    <location>
        <begin position="1"/>
        <end position="54"/>
    </location>
</feature>
<comment type="similarity">
    <text evidence="1">Belongs to the CCM1 family.</text>
</comment>
<comment type="subunit">
    <text evidence="4">Binds to mitochondrial small subunit 15S rRNA.</text>
</comment>
<dbReference type="Gene3D" id="1.25.40.10">
    <property type="entry name" value="Tetratricopeptide repeat domain"/>
    <property type="match status" value="3"/>
</dbReference>
<dbReference type="PROSITE" id="PS51375">
    <property type="entry name" value="PPR"/>
    <property type="match status" value="2"/>
</dbReference>
<comment type="caution">
    <text evidence="8">The sequence shown here is derived from an EMBL/GenBank/DDBJ whole genome shotgun (WGS) entry which is preliminary data.</text>
</comment>
<dbReference type="Pfam" id="PF13812">
    <property type="entry name" value="PPR_3"/>
    <property type="match status" value="1"/>
</dbReference>
<dbReference type="PANTHER" id="PTHR47447:SF17">
    <property type="entry name" value="OS12G0638900 PROTEIN"/>
    <property type="match status" value="1"/>
</dbReference>
<evidence type="ECO:0000313" key="8">
    <source>
        <dbReference type="EMBL" id="RCH80816.1"/>
    </source>
</evidence>
<feature type="compositionally biased region" description="Low complexity" evidence="6">
    <location>
        <begin position="1"/>
        <end position="10"/>
    </location>
</feature>
<feature type="repeat" description="PPR" evidence="5">
    <location>
        <begin position="269"/>
        <end position="304"/>
    </location>
</feature>
<evidence type="ECO:0000313" key="9">
    <source>
        <dbReference type="Proteomes" id="UP000253551"/>
    </source>
</evidence>
<dbReference type="AlphaFoldDB" id="A0A367IT56"/>
<protein>
    <recommendedName>
        <fullName evidence="7">PROP1-like PPR domain-containing protein</fullName>
    </recommendedName>
</protein>
<dbReference type="OrthoDB" id="411857at2759"/>
<evidence type="ECO:0000256" key="3">
    <source>
        <dbReference type="ARBA" id="ARBA00044493"/>
    </source>
</evidence>
<evidence type="ECO:0000256" key="5">
    <source>
        <dbReference type="PROSITE-ProRule" id="PRU00708"/>
    </source>
</evidence>
<dbReference type="PANTHER" id="PTHR47447">
    <property type="entry name" value="OS03G0856100 PROTEIN"/>
    <property type="match status" value="1"/>
</dbReference>
<comment type="function">
    <text evidence="3">Regulates mitochondrial small subunit maturation by controlling 15S rRNA 5'-end processing. Localizes to the 5' precursor of the 15S rRNA in a position that is subsequently occupied by mS47 in the mature yeast mtSSU. Uses structure and sequence-specific RNA recognition, binding to a single-stranded region of the precursor and specifically recognizing bases -6 to -1. The exchange of Ccm1 for mS47 is coupled to the irreversible removal of precursor rRNA that is accompanied by conformational changes of the mitoribosomal proteins uS5m and mS26. These conformational changes signal completion of 5'-end rRNA processing through protection of the mature 5'-end of the 15S rRNA and stabilization of mS47. The removal of the 5' precursor together with the dissociation of Ccm1 may be catalyzed by the 5'-3' exoribonuclease Pet127. Involved in the specific removal of group I introns in mitochondrial encoded transcripts.</text>
</comment>
<dbReference type="NCBIfam" id="TIGR00756">
    <property type="entry name" value="PPR"/>
    <property type="match status" value="2"/>
</dbReference>
<evidence type="ECO:0000256" key="4">
    <source>
        <dbReference type="ARBA" id="ARBA00044511"/>
    </source>
</evidence>
<dbReference type="InterPro" id="IPR033443">
    <property type="entry name" value="PROP1-like_PPR_dom"/>
</dbReference>
<feature type="non-terminal residue" evidence="8">
    <location>
        <position position="597"/>
    </location>
</feature>
<feature type="domain" description="PROP1-like PPR" evidence="7">
    <location>
        <begin position="170"/>
        <end position="305"/>
    </location>
</feature>
<gene>
    <name evidence="8" type="ORF">CU098_002392</name>
</gene>
<sequence>MKHIKSQPSSPTQPPKQFSHHPHDKFLLTPPSSPESLPRLTNHHKKKTSSTYEYNNRILTAKRNGNLRNVMNEFTSMKKNNVQMTHHTYNLVLEAHAILRREGTPLTNMLRIYNEMIQHQIQPNAYTYILMIRSLCKRDVEVQKTVAMLKRQSARIGHKNEDVVLLESEGNLNMALAIFHYAVADGVSVNSFEVEIFNQLLRVLSHYGDTTDAEFVYRQLEQPHVHARPNSATYAALINLFGRAGDIDTALYYYHVYNQVKDTLGPHDTSYIFNALVDCHLKCNRLEGALHVVEHDMVEHGIKLTCIPYNSIIRHYCAHNQMEDAEALIERLIQGHQEDSEKYPSPDASSYGPILSSYCQTDKWEEATRIYNALRETDIRKAYGNLANYALLCLTHQDRQKALSVIQDMTQADLEPDPVLAERMVTSFAQAEQVDSAVHVLCTLQQAMSSRSLIKGAGHLVNSALEIVLHCDTVCQVLQVMQIIMPLANQDNHGAESPSSFDIICKILIDSYFEQSAQVKDRLTTADFQLLFHAVFVVYGYQQPSCLGDALTQLLQDMCDFRVDIPLDLYEDILDQLQAYDDVELELKWKIAFERNT</sequence>
<dbReference type="EMBL" id="PJQM01005806">
    <property type="protein sequence ID" value="RCH80816.1"/>
    <property type="molecule type" value="Genomic_DNA"/>
</dbReference>